<accession>A0A1T4QQJ7</accession>
<protein>
    <submittedName>
        <fullName evidence="3">Porin</fullName>
    </submittedName>
</protein>
<dbReference type="GO" id="GO:0015288">
    <property type="term" value="F:porin activity"/>
    <property type="evidence" value="ECO:0007669"/>
    <property type="project" value="InterPro"/>
</dbReference>
<keyword evidence="4" id="KW-1185">Reference proteome</keyword>
<sequence>MKKLLLGSTALAVGGLVAAPAMAADPIKMGVGGYYQFYALAGAIEGTYALNGTSVQYNGIQFIQEGEIHFIGQTKLDNGTSIGLRVELEAWNPAAATTIGGVTNATRQIDEAYLFAFGDWGRVELGGKDDAPYIMYYGTPSALLGFGFVQHNTSFSWTNPTANANNAAAFHISAMTLDAQYQDVNRINYYTPRFAGLQVGISYTPKMNIGTGSMWGLQPGPGANTAGVCGFNDATTANGCPTNDNSWFNAVAIGANYLNKFGVVSVAAYVGYSYAGFTPSNNYTPQTSGLITGANLINGANLTNWKQFAAGLQFSAYGFTVGGSYIWDNNGLGANYYTGQNNDTNAFSAGMMYETGPWQFSVGGTISTNNNGNGIGSVVNCAQGTTSSCSIQQAASSSVYFGNNTAAGAARFGTVTASKIEVGANYALGPGIKMMGGAIFNTLSGPSNAVAGQSWAALLGMDFRF</sequence>
<proteinExistence type="predicted"/>
<organism evidence="3 4">
    <name type="scientific">Enhydrobacter aerosaccus</name>
    <dbReference type="NCBI Taxonomy" id="225324"/>
    <lineage>
        <taxon>Bacteria</taxon>
        <taxon>Pseudomonadati</taxon>
        <taxon>Pseudomonadota</taxon>
        <taxon>Alphaproteobacteria</taxon>
        <taxon>Hyphomicrobiales</taxon>
        <taxon>Enhydrobacter</taxon>
    </lineage>
</organism>
<feature type="domain" description="Porin" evidence="2">
    <location>
        <begin position="10"/>
        <end position="315"/>
    </location>
</feature>
<evidence type="ECO:0000313" key="4">
    <source>
        <dbReference type="Proteomes" id="UP000190092"/>
    </source>
</evidence>
<evidence type="ECO:0000259" key="2">
    <source>
        <dbReference type="Pfam" id="PF13609"/>
    </source>
</evidence>
<dbReference type="Proteomes" id="UP000190092">
    <property type="component" value="Unassembled WGS sequence"/>
</dbReference>
<dbReference type="Pfam" id="PF13609">
    <property type="entry name" value="Porin_4"/>
    <property type="match status" value="1"/>
</dbReference>
<dbReference type="InterPro" id="IPR033900">
    <property type="entry name" value="Gram_neg_porin_domain"/>
</dbReference>
<reference evidence="4" key="1">
    <citation type="submission" date="2017-02" db="EMBL/GenBank/DDBJ databases">
        <authorList>
            <person name="Varghese N."/>
            <person name="Submissions S."/>
        </authorList>
    </citation>
    <scope>NUCLEOTIDE SEQUENCE [LARGE SCALE GENOMIC DNA]</scope>
    <source>
        <strain evidence="4">ATCC 27094</strain>
    </source>
</reference>
<dbReference type="Gene3D" id="2.40.160.10">
    <property type="entry name" value="Porin"/>
    <property type="match status" value="1"/>
</dbReference>
<evidence type="ECO:0000256" key="1">
    <source>
        <dbReference type="SAM" id="SignalP"/>
    </source>
</evidence>
<dbReference type="GO" id="GO:0016020">
    <property type="term" value="C:membrane"/>
    <property type="evidence" value="ECO:0007669"/>
    <property type="project" value="InterPro"/>
</dbReference>
<feature type="chain" id="PRO_5012029687" evidence="1">
    <location>
        <begin position="24"/>
        <end position="465"/>
    </location>
</feature>
<gene>
    <name evidence="3" type="ORF">SAMN02745126_03376</name>
</gene>
<dbReference type="SUPFAM" id="SSF56935">
    <property type="entry name" value="Porins"/>
    <property type="match status" value="1"/>
</dbReference>
<keyword evidence="1" id="KW-0732">Signal</keyword>
<name>A0A1T4QQJ7_9HYPH</name>
<dbReference type="EMBL" id="FUWJ01000003">
    <property type="protein sequence ID" value="SKA05954.1"/>
    <property type="molecule type" value="Genomic_DNA"/>
</dbReference>
<feature type="signal peptide" evidence="1">
    <location>
        <begin position="1"/>
        <end position="23"/>
    </location>
</feature>
<dbReference type="InterPro" id="IPR023614">
    <property type="entry name" value="Porin_dom_sf"/>
</dbReference>
<evidence type="ECO:0000313" key="3">
    <source>
        <dbReference type="EMBL" id="SKA05954.1"/>
    </source>
</evidence>
<dbReference type="STRING" id="225324.SAMN02745126_03376"/>
<dbReference type="AlphaFoldDB" id="A0A1T4QQJ7"/>